<evidence type="ECO:0000313" key="17">
    <source>
        <dbReference type="Proteomes" id="UP000693946"/>
    </source>
</evidence>
<evidence type="ECO:0000256" key="9">
    <source>
        <dbReference type="ARBA" id="ARBA00049654"/>
    </source>
</evidence>
<dbReference type="Proteomes" id="UP000693946">
    <property type="component" value="Linkage Group LG14"/>
</dbReference>
<evidence type="ECO:0000256" key="8">
    <source>
        <dbReference type="ARBA" id="ARBA00049598"/>
    </source>
</evidence>
<evidence type="ECO:0000256" key="12">
    <source>
        <dbReference type="ARBA" id="ARBA00077531"/>
    </source>
</evidence>
<dbReference type="CDD" id="cd23023">
    <property type="entry name" value="zf-HIT_BCD1"/>
    <property type="match status" value="1"/>
</dbReference>
<evidence type="ECO:0000256" key="1">
    <source>
        <dbReference type="ARBA" id="ARBA00022499"/>
    </source>
</evidence>
<organism evidence="16 17">
    <name type="scientific">Solea senegalensis</name>
    <name type="common">Senegalese sole</name>
    <dbReference type="NCBI Taxonomy" id="28829"/>
    <lineage>
        <taxon>Eukaryota</taxon>
        <taxon>Metazoa</taxon>
        <taxon>Chordata</taxon>
        <taxon>Craniata</taxon>
        <taxon>Vertebrata</taxon>
        <taxon>Euteleostomi</taxon>
        <taxon>Actinopterygii</taxon>
        <taxon>Neopterygii</taxon>
        <taxon>Teleostei</taxon>
        <taxon>Neoteleostei</taxon>
        <taxon>Acanthomorphata</taxon>
        <taxon>Carangaria</taxon>
        <taxon>Pleuronectiformes</taxon>
        <taxon>Pleuronectoidei</taxon>
        <taxon>Soleidae</taxon>
        <taxon>Solea</taxon>
    </lineage>
</organism>
<dbReference type="AlphaFoldDB" id="A0AAV6S8D6"/>
<dbReference type="Pfam" id="PF25790">
    <property type="entry name" value="BCD1"/>
    <property type="match status" value="1"/>
</dbReference>
<dbReference type="GO" id="GO:0000492">
    <property type="term" value="P:box C/D snoRNP assembly"/>
    <property type="evidence" value="ECO:0007669"/>
    <property type="project" value="TreeGrafter"/>
</dbReference>
<dbReference type="InterPro" id="IPR007529">
    <property type="entry name" value="Znf_HIT"/>
</dbReference>
<evidence type="ECO:0000256" key="11">
    <source>
        <dbReference type="ARBA" id="ARBA00068630"/>
    </source>
</evidence>
<keyword evidence="6" id="KW-0862">Zinc</keyword>
<gene>
    <name evidence="16" type="ORF">JOB18_025747</name>
</gene>
<dbReference type="GO" id="GO:0008270">
    <property type="term" value="F:zinc ion binding"/>
    <property type="evidence" value="ECO:0007669"/>
    <property type="project" value="UniProtKB-UniRule"/>
</dbReference>
<feature type="domain" description="HIT-type" evidence="15">
    <location>
        <begin position="37"/>
        <end position="71"/>
    </location>
</feature>
<accession>A0AAV6S8D6</accession>
<comment type="function">
    <text evidence="8">Required for box C/D snoRNAs accumulation involved in snoRNA processing, snoRNA transport to the nucleolus and ribosome biogenesis.</text>
</comment>
<keyword evidence="3" id="KW-0597">Phosphoprotein</keyword>
<dbReference type="InterPro" id="IPR051639">
    <property type="entry name" value="BCD1"/>
</dbReference>
<evidence type="ECO:0000259" key="15">
    <source>
        <dbReference type="PROSITE" id="PS51083"/>
    </source>
</evidence>
<dbReference type="PROSITE" id="PS51083">
    <property type="entry name" value="ZF_HIT"/>
    <property type="match status" value="1"/>
</dbReference>
<feature type="region of interest" description="Disordered" evidence="14">
    <location>
        <begin position="296"/>
        <end position="403"/>
    </location>
</feature>
<reference evidence="16 17" key="1">
    <citation type="journal article" date="2021" name="Sci. Rep.">
        <title>Chromosome anchoring in Senegalese sole (Solea senegalensis) reveals sex-associated markers and genome rearrangements in flatfish.</title>
        <authorList>
            <person name="Guerrero-Cozar I."/>
            <person name="Gomez-Garrido J."/>
            <person name="Berbel C."/>
            <person name="Martinez-Blanch J.F."/>
            <person name="Alioto T."/>
            <person name="Claros M.G."/>
            <person name="Gagnaire P.A."/>
            <person name="Manchado M."/>
        </authorList>
    </citation>
    <scope>NUCLEOTIDE SEQUENCE [LARGE SCALE GENOMIC DNA]</scope>
    <source>
        <strain evidence="16">Sse05_10M</strain>
    </source>
</reference>
<evidence type="ECO:0000256" key="2">
    <source>
        <dbReference type="ARBA" id="ARBA00022517"/>
    </source>
</evidence>
<feature type="compositionally biased region" description="Acidic residues" evidence="14">
    <location>
        <begin position="339"/>
        <end position="361"/>
    </location>
</feature>
<evidence type="ECO:0000313" key="16">
    <source>
        <dbReference type="EMBL" id="KAG7514120.1"/>
    </source>
</evidence>
<evidence type="ECO:0000256" key="6">
    <source>
        <dbReference type="ARBA" id="ARBA00022833"/>
    </source>
</evidence>
<comment type="subunit">
    <text evidence="10">Interacts with FBL, SNU13, NOP58, NUFIP1, RUVBL1, RUVBL2 and TAF9. Interacts (via HIT-type zinc finger) with the RUVBL1/RUVBL2 complex in the presence of ADP.</text>
</comment>
<protein>
    <recommendedName>
        <fullName evidence="11">Box C/D snoRNA protein 1</fullName>
    </recommendedName>
    <alternativeName>
        <fullName evidence="12">Zinc finger HIT domain-containing protein 6</fullName>
    </alternativeName>
</protein>
<keyword evidence="17" id="KW-1185">Reference proteome</keyword>
<dbReference type="InterPro" id="IPR057721">
    <property type="entry name" value="BCD1_alpha/beta"/>
</dbReference>
<feature type="compositionally biased region" description="Basic and acidic residues" evidence="14">
    <location>
        <begin position="319"/>
        <end position="338"/>
    </location>
</feature>
<evidence type="ECO:0000256" key="10">
    <source>
        <dbReference type="ARBA" id="ARBA00061949"/>
    </source>
</evidence>
<evidence type="ECO:0000256" key="5">
    <source>
        <dbReference type="ARBA" id="ARBA00022771"/>
    </source>
</evidence>
<proteinExistence type="inferred from homology"/>
<dbReference type="PANTHER" id="PTHR13483">
    <property type="entry name" value="BOX C_D SNORNA PROTEIN 1-RELATED"/>
    <property type="match status" value="1"/>
</dbReference>
<evidence type="ECO:0000256" key="4">
    <source>
        <dbReference type="ARBA" id="ARBA00022723"/>
    </source>
</evidence>
<keyword evidence="1" id="KW-1017">Isopeptide bond</keyword>
<dbReference type="EMBL" id="JAGKHQ010000006">
    <property type="protein sequence ID" value="KAG7514120.1"/>
    <property type="molecule type" value="Genomic_DNA"/>
</dbReference>
<dbReference type="FunFam" id="3.30.60.190:FF:000001">
    <property type="entry name" value="box C/D snoRNA protein 1"/>
    <property type="match status" value="1"/>
</dbReference>
<dbReference type="Pfam" id="PF04438">
    <property type="entry name" value="zf-HIT"/>
    <property type="match status" value="1"/>
</dbReference>
<feature type="compositionally biased region" description="Polar residues" evidence="14">
    <location>
        <begin position="296"/>
        <end position="317"/>
    </location>
</feature>
<feature type="compositionally biased region" description="Basic and acidic residues" evidence="14">
    <location>
        <begin position="378"/>
        <end position="389"/>
    </location>
</feature>
<keyword evidence="4" id="KW-0479">Metal-binding</keyword>
<dbReference type="GO" id="GO:0005634">
    <property type="term" value="C:nucleus"/>
    <property type="evidence" value="ECO:0007669"/>
    <property type="project" value="TreeGrafter"/>
</dbReference>
<evidence type="ECO:0000256" key="14">
    <source>
        <dbReference type="SAM" id="MobiDB-lite"/>
    </source>
</evidence>
<dbReference type="GO" id="GO:0070761">
    <property type="term" value="C:pre-snoRNP complex"/>
    <property type="evidence" value="ECO:0007669"/>
    <property type="project" value="TreeGrafter"/>
</dbReference>
<dbReference type="GO" id="GO:0000463">
    <property type="term" value="P:maturation of LSU-rRNA from tricistronic rRNA transcript (SSU-rRNA, 5.8S rRNA, LSU-rRNA)"/>
    <property type="evidence" value="ECO:0007669"/>
    <property type="project" value="TreeGrafter"/>
</dbReference>
<comment type="similarity">
    <text evidence="9">Belongs to the BCD1 family.</text>
</comment>
<keyword evidence="2" id="KW-0690">Ribosome biogenesis</keyword>
<comment type="caution">
    <text evidence="16">The sequence shown here is derived from an EMBL/GenBank/DDBJ whole genome shotgun (WGS) entry which is preliminary data.</text>
</comment>
<evidence type="ECO:0000256" key="7">
    <source>
        <dbReference type="ARBA" id="ARBA00022843"/>
    </source>
</evidence>
<evidence type="ECO:0000256" key="3">
    <source>
        <dbReference type="ARBA" id="ARBA00022553"/>
    </source>
</evidence>
<name>A0AAV6S8D6_SOLSE</name>
<keyword evidence="5 13" id="KW-0863">Zinc-finger</keyword>
<sequence length="440" mass="49351">MCTIVLPSTDIMSAAENGAEEEEAPRVTKRKISLSNCVVCQSEEAKYRCPACLTHSCSLLCVKKHKEDSGCSGVRDKTAYVSLSQFDEMALLNDYRFLEDTGRFADGATRDNLIRTPHSTFKMKRLAASARKMNMTLKFLPITFSKSRENSTFFLSKEKRFMWHLKLIFPQSSTEFTQKRVSDGHILKQILMTYIHPTESDHVTRQKLKMYVQEPFDHVKVFMKVEGRKANSVRYHVLDVQRSLRDNLSYKTLVEYPVLHVVLKEHWKNYPQRGPAESTSLTKGEGVDQNKVDVTQVSPFLQQSPTTQATNIWTGTRGTRPESKPPQEKRAKTESGKEDVEEGEIQDSSEGEGEEGGDNDEENIHRPVDTKSPAGDMIKNEPGDIKDVNVDPDSSMNEDISAPTECNSAATVCAEGNMTKEDAVKSSGPVHTGKAADDCR</sequence>
<keyword evidence="7" id="KW-0832">Ubl conjugation</keyword>
<dbReference type="PANTHER" id="PTHR13483:SF3">
    <property type="entry name" value="BOX C_D SNORNA PROTEIN 1"/>
    <property type="match status" value="1"/>
</dbReference>
<evidence type="ECO:0000256" key="13">
    <source>
        <dbReference type="PROSITE-ProRule" id="PRU00453"/>
    </source>
</evidence>
<dbReference type="GO" id="GO:0048254">
    <property type="term" value="P:snoRNA localization"/>
    <property type="evidence" value="ECO:0007669"/>
    <property type="project" value="TreeGrafter"/>
</dbReference>
<feature type="compositionally biased region" description="Polar residues" evidence="14">
    <location>
        <begin position="392"/>
        <end position="403"/>
    </location>
</feature>